<reference evidence="2" key="1">
    <citation type="submission" date="2021-06" db="EMBL/GenBank/DDBJ databases">
        <authorList>
            <person name="Hodson N. C."/>
            <person name="Mongue J. A."/>
            <person name="Jaron S. K."/>
        </authorList>
    </citation>
    <scope>NUCLEOTIDE SEQUENCE</scope>
</reference>
<feature type="compositionally biased region" description="Low complexity" evidence="1">
    <location>
        <begin position="170"/>
        <end position="180"/>
    </location>
</feature>
<protein>
    <submittedName>
        <fullName evidence="2">Uncharacterized protein</fullName>
    </submittedName>
</protein>
<keyword evidence="3" id="KW-1185">Reference proteome</keyword>
<comment type="caution">
    <text evidence="2">The sequence shown here is derived from an EMBL/GenBank/DDBJ whole genome shotgun (WGS) entry which is preliminary data.</text>
</comment>
<organism evidence="2 3">
    <name type="scientific">Allacma fusca</name>
    <dbReference type="NCBI Taxonomy" id="39272"/>
    <lineage>
        <taxon>Eukaryota</taxon>
        <taxon>Metazoa</taxon>
        <taxon>Ecdysozoa</taxon>
        <taxon>Arthropoda</taxon>
        <taxon>Hexapoda</taxon>
        <taxon>Collembola</taxon>
        <taxon>Symphypleona</taxon>
        <taxon>Sminthuridae</taxon>
        <taxon>Allacma</taxon>
    </lineage>
</organism>
<dbReference type="EMBL" id="CAJVCH010539816">
    <property type="protein sequence ID" value="CAG7826455.1"/>
    <property type="molecule type" value="Genomic_DNA"/>
</dbReference>
<evidence type="ECO:0000313" key="3">
    <source>
        <dbReference type="Proteomes" id="UP000708208"/>
    </source>
</evidence>
<accession>A0A8J2PYD3</accession>
<feature type="region of interest" description="Disordered" evidence="1">
    <location>
        <begin position="158"/>
        <end position="191"/>
    </location>
</feature>
<dbReference type="Proteomes" id="UP000708208">
    <property type="component" value="Unassembled WGS sequence"/>
</dbReference>
<gene>
    <name evidence="2" type="ORF">AFUS01_LOCUS36507</name>
</gene>
<sequence length="191" mass="21776">MDVIDTMYEATQFIRSLFHEDFYHPDGSHTLLPIILNNDSDDYINKLAPVVYALNRISGNRRRSDNSFMNIETVCTKLQLEMISLTICPAKSLMFRSILEVVPSTAMRARQLLEEVGNKSCIKWINNSPMRKDYTKVLINFKLVDKHDIVTKFPPLKKVKSAKSKERESNNSNKSINYSNPAAMGDTSVPS</sequence>
<evidence type="ECO:0000313" key="2">
    <source>
        <dbReference type="EMBL" id="CAG7826455.1"/>
    </source>
</evidence>
<proteinExistence type="predicted"/>
<evidence type="ECO:0000256" key="1">
    <source>
        <dbReference type="SAM" id="MobiDB-lite"/>
    </source>
</evidence>
<name>A0A8J2PYD3_9HEXA</name>
<dbReference type="AlphaFoldDB" id="A0A8J2PYD3"/>
<dbReference type="OrthoDB" id="10670041at2759"/>